<proteinExistence type="predicted"/>
<organism evidence="1 2">
    <name type="scientific">Paragemmobacter ruber</name>
    <dbReference type="NCBI Taxonomy" id="1985673"/>
    <lineage>
        <taxon>Bacteria</taxon>
        <taxon>Pseudomonadati</taxon>
        <taxon>Pseudomonadota</taxon>
        <taxon>Alphaproteobacteria</taxon>
        <taxon>Rhodobacterales</taxon>
        <taxon>Paracoccaceae</taxon>
        <taxon>Paragemmobacter</taxon>
    </lineage>
</organism>
<evidence type="ECO:0000313" key="2">
    <source>
        <dbReference type="Proteomes" id="UP001517376"/>
    </source>
</evidence>
<name>A0ABW9Y0C0_9RHOB</name>
<gene>
    <name evidence="1" type="ORF">GU920_00155</name>
</gene>
<protein>
    <submittedName>
        <fullName evidence="1">Phage terminase small subunit P27 family</fullName>
    </submittedName>
</protein>
<accession>A0ABW9Y0C0</accession>
<dbReference type="RefSeq" id="WP_161764772.1">
    <property type="nucleotide sequence ID" value="NZ_JAAATW010000001.1"/>
</dbReference>
<keyword evidence="2" id="KW-1185">Reference proteome</keyword>
<dbReference type="Proteomes" id="UP001517376">
    <property type="component" value="Unassembled WGS sequence"/>
</dbReference>
<dbReference type="InterPro" id="IPR006448">
    <property type="entry name" value="Phage_term_ssu_P27"/>
</dbReference>
<comment type="caution">
    <text evidence="1">The sequence shown here is derived from an EMBL/GenBank/DDBJ whole genome shotgun (WGS) entry which is preliminary data.</text>
</comment>
<evidence type="ECO:0000313" key="1">
    <source>
        <dbReference type="EMBL" id="NBE05940.1"/>
    </source>
</evidence>
<dbReference type="Pfam" id="PF05119">
    <property type="entry name" value="Terminase_4"/>
    <property type="match status" value="1"/>
</dbReference>
<sequence>MKGRKPELRNVLPFKGETIKPVPDAPEWMTEKAREVWGELAGHLVAKDRLQPHYEYQFAGYCESVANFYNATACLAVDGYFFETETRNGRQQKKVAMWAVQQEALGAMMRLSALFGLSPVDEARLKVTGQGDLFRDLMDQLKNGAD</sequence>
<dbReference type="EMBL" id="JAAATW010000001">
    <property type="protein sequence ID" value="NBE05940.1"/>
    <property type="molecule type" value="Genomic_DNA"/>
</dbReference>
<reference evidence="2" key="1">
    <citation type="submission" date="2020-01" db="EMBL/GenBank/DDBJ databases">
        <title>Sphingomonas sp. strain CSW-10.</title>
        <authorList>
            <person name="Chen W.-M."/>
        </authorList>
    </citation>
    <scope>NUCLEOTIDE SEQUENCE [LARGE SCALE GENOMIC DNA]</scope>
    <source>
        <strain evidence="2">CCP-1</strain>
    </source>
</reference>